<accession>A0A0E9XJC9</accession>
<protein>
    <submittedName>
        <fullName evidence="1">Uncharacterized protein</fullName>
    </submittedName>
</protein>
<reference evidence="1" key="2">
    <citation type="journal article" date="2015" name="Fish Shellfish Immunol.">
        <title>Early steps in the European eel (Anguilla anguilla)-Vibrio vulnificus interaction in the gills: Role of the RtxA13 toxin.</title>
        <authorList>
            <person name="Callol A."/>
            <person name="Pajuelo D."/>
            <person name="Ebbesson L."/>
            <person name="Teles M."/>
            <person name="MacKenzie S."/>
            <person name="Amaro C."/>
        </authorList>
    </citation>
    <scope>NUCLEOTIDE SEQUENCE</scope>
</reference>
<name>A0A0E9XJC9_ANGAN</name>
<evidence type="ECO:0000313" key="1">
    <source>
        <dbReference type="EMBL" id="JAI01789.1"/>
    </source>
</evidence>
<sequence>MHKVKKRFSEKYRSQHFFSTQIKIIIIDSLICNQTVVLVYAF</sequence>
<organism evidence="1">
    <name type="scientific">Anguilla anguilla</name>
    <name type="common">European freshwater eel</name>
    <name type="synonym">Muraena anguilla</name>
    <dbReference type="NCBI Taxonomy" id="7936"/>
    <lineage>
        <taxon>Eukaryota</taxon>
        <taxon>Metazoa</taxon>
        <taxon>Chordata</taxon>
        <taxon>Craniata</taxon>
        <taxon>Vertebrata</taxon>
        <taxon>Euteleostomi</taxon>
        <taxon>Actinopterygii</taxon>
        <taxon>Neopterygii</taxon>
        <taxon>Teleostei</taxon>
        <taxon>Anguilliformes</taxon>
        <taxon>Anguillidae</taxon>
        <taxon>Anguilla</taxon>
    </lineage>
</organism>
<dbReference type="AlphaFoldDB" id="A0A0E9XJC9"/>
<proteinExistence type="predicted"/>
<reference evidence="1" key="1">
    <citation type="submission" date="2014-11" db="EMBL/GenBank/DDBJ databases">
        <authorList>
            <person name="Amaro Gonzalez C."/>
        </authorList>
    </citation>
    <scope>NUCLEOTIDE SEQUENCE</scope>
</reference>
<dbReference type="EMBL" id="GBXM01006789">
    <property type="protein sequence ID" value="JAI01789.1"/>
    <property type="molecule type" value="Transcribed_RNA"/>
</dbReference>